<dbReference type="PANTHER" id="PTHR45749">
    <property type="match status" value="1"/>
</dbReference>
<dbReference type="InterPro" id="IPR025398">
    <property type="entry name" value="DUF4371"/>
</dbReference>
<dbReference type="Pfam" id="PF14291">
    <property type="entry name" value="DUF4371"/>
    <property type="match status" value="1"/>
</dbReference>
<dbReference type="EMBL" id="CARXXK010000002">
    <property type="protein sequence ID" value="CAI6353316.1"/>
    <property type="molecule type" value="Genomic_DNA"/>
</dbReference>
<gene>
    <name evidence="2" type="ORF">MEUPH1_LOCUS9452</name>
</gene>
<evidence type="ECO:0000313" key="2">
    <source>
        <dbReference type="EMBL" id="CAI6353316.1"/>
    </source>
</evidence>
<dbReference type="SUPFAM" id="SSF53098">
    <property type="entry name" value="Ribonuclease H-like"/>
    <property type="match status" value="1"/>
</dbReference>
<feature type="domain" description="DUF4371" evidence="1">
    <location>
        <begin position="18"/>
        <end position="100"/>
    </location>
</feature>
<dbReference type="Proteomes" id="UP001160148">
    <property type="component" value="Unassembled WGS sequence"/>
</dbReference>
<proteinExistence type="predicted"/>
<evidence type="ECO:0000313" key="3">
    <source>
        <dbReference type="Proteomes" id="UP001160148"/>
    </source>
</evidence>
<accession>A0AAV0WBW1</accession>
<name>A0AAV0WBW1_9HEMI</name>
<comment type="caution">
    <text evidence="2">The sequence shown here is derived from an EMBL/GenBank/DDBJ whole genome shotgun (WGS) entry which is preliminary data.</text>
</comment>
<organism evidence="2 3">
    <name type="scientific">Macrosiphum euphorbiae</name>
    <name type="common">potato aphid</name>
    <dbReference type="NCBI Taxonomy" id="13131"/>
    <lineage>
        <taxon>Eukaryota</taxon>
        <taxon>Metazoa</taxon>
        <taxon>Ecdysozoa</taxon>
        <taxon>Arthropoda</taxon>
        <taxon>Hexapoda</taxon>
        <taxon>Insecta</taxon>
        <taxon>Pterygota</taxon>
        <taxon>Neoptera</taxon>
        <taxon>Paraneoptera</taxon>
        <taxon>Hemiptera</taxon>
        <taxon>Sternorrhyncha</taxon>
        <taxon>Aphidomorpha</taxon>
        <taxon>Aphidoidea</taxon>
        <taxon>Aphididae</taxon>
        <taxon>Macrosiphini</taxon>
        <taxon>Macrosiphum</taxon>
    </lineage>
</organism>
<dbReference type="InterPro" id="IPR012337">
    <property type="entry name" value="RNaseH-like_sf"/>
</dbReference>
<dbReference type="AlphaFoldDB" id="A0AAV0WBW1"/>
<protein>
    <recommendedName>
        <fullName evidence="1">DUF4371 domain-containing protein</fullName>
    </recommendedName>
</protein>
<dbReference type="PANTHER" id="PTHR45749:SF23">
    <property type="entry name" value="ZINC FINGER MYM-TYPE PROTEIN 1-LIKE"/>
    <property type="match status" value="1"/>
</dbReference>
<sequence>MGHQVLNAIVTRIKISKYYSISLDSTPDEGHVDQLTVVFRFMEGSKPVERFLKFLPNQGHKAQDMFNSIMKVLENNGVEINNCRGQSYDNASAMSGKYNGLQSKIIAVNKLATWVPCAAHSLNLVGKVAAECCSSAISFFNFLEAIYTFLLHQHIVMMN</sequence>
<reference evidence="2 3" key="1">
    <citation type="submission" date="2023-01" db="EMBL/GenBank/DDBJ databases">
        <authorList>
            <person name="Whitehead M."/>
        </authorList>
    </citation>
    <scope>NUCLEOTIDE SEQUENCE [LARGE SCALE GENOMIC DNA]</scope>
</reference>
<keyword evidence="3" id="KW-1185">Reference proteome</keyword>
<evidence type="ECO:0000259" key="1">
    <source>
        <dbReference type="Pfam" id="PF14291"/>
    </source>
</evidence>